<protein>
    <submittedName>
        <fullName evidence="3">MCE family protein</fullName>
    </submittedName>
</protein>
<dbReference type="Proteomes" id="UP000288178">
    <property type="component" value="Unassembled WGS sequence"/>
</dbReference>
<dbReference type="OrthoDB" id="8558572at2"/>
<dbReference type="PANTHER" id="PTHR36698:SF3">
    <property type="entry name" value="ABC-TYPE TRANSPORT AUXILIARY LIPOPROTEIN COMPONENT DOMAIN-CONTAINING PROTEIN"/>
    <property type="match status" value="1"/>
</dbReference>
<keyword evidence="4" id="KW-1185">Reference proteome</keyword>
<dbReference type="PANTHER" id="PTHR36698">
    <property type="entry name" value="BLL5892 PROTEIN"/>
    <property type="match status" value="1"/>
</dbReference>
<dbReference type="Pfam" id="PF02470">
    <property type="entry name" value="MlaD"/>
    <property type="match status" value="1"/>
</dbReference>
<dbReference type="EMBL" id="SACT01000002">
    <property type="protein sequence ID" value="RVT52604.1"/>
    <property type="molecule type" value="Genomic_DNA"/>
</dbReference>
<organism evidence="3 4">
    <name type="scientific">Rubrivivax albus</name>
    <dbReference type="NCBI Taxonomy" id="2499835"/>
    <lineage>
        <taxon>Bacteria</taxon>
        <taxon>Pseudomonadati</taxon>
        <taxon>Pseudomonadota</taxon>
        <taxon>Betaproteobacteria</taxon>
        <taxon>Burkholderiales</taxon>
        <taxon>Sphaerotilaceae</taxon>
        <taxon>Rubrivivax</taxon>
    </lineage>
</organism>
<name>A0A437JY59_9BURK</name>
<dbReference type="RefSeq" id="WP_128197977.1">
    <property type="nucleotide sequence ID" value="NZ_SACT01000002.1"/>
</dbReference>
<keyword evidence="1" id="KW-1133">Transmembrane helix</keyword>
<keyword evidence="1" id="KW-0472">Membrane</keyword>
<evidence type="ECO:0000256" key="1">
    <source>
        <dbReference type="SAM" id="Phobius"/>
    </source>
</evidence>
<keyword evidence="1" id="KW-0812">Transmembrane</keyword>
<feature type="domain" description="Mce/MlaD" evidence="2">
    <location>
        <begin position="40"/>
        <end position="115"/>
    </location>
</feature>
<evidence type="ECO:0000313" key="3">
    <source>
        <dbReference type="EMBL" id="RVT52604.1"/>
    </source>
</evidence>
<dbReference type="InterPro" id="IPR003399">
    <property type="entry name" value="Mce/MlaD"/>
</dbReference>
<feature type="transmembrane region" description="Helical" evidence="1">
    <location>
        <begin position="6"/>
        <end position="28"/>
    </location>
</feature>
<evidence type="ECO:0000313" key="4">
    <source>
        <dbReference type="Proteomes" id="UP000288178"/>
    </source>
</evidence>
<accession>A0A437JY59</accession>
<evidence type="ECO:0000259" key="2">
    <source>
        <dbReference type="Pfam" id="PF02470"/>
    </source>
</evidence>
<reference evidence="3 4" key="1">
    <citation type="submission" date="2019-01" db="EMBL/GenBank/DDBJ databases">
        <authorList>
            <person name="Chen W.-M."/>
        </authorList>
    </citation>
    <scope>NUCLEOTIDE SEQUENCE [LARGE SCALE GENOMIC DNA]</scope>
    <source>
        <strain evidence="3 4">ICH-3</strain>
    </source>
</reference>
<sequence length="336" mass="35259">MEAEARYTAVGAGVLVLVALLVAALLWLGGQGDRAGSRLYTIHFEEQALDGLEIGGEVRLRGVRVGRVEGYELEAESVNRVRVDVRVDDQASVRTNTVAVVTRNLVTGIAKITLVTPEPPGALLTDTPAGERHPVIGEGRSDLDQIAGRVSQVGEAATVALTQLNALLAPENRQTMMDTVRSLRALADDLRGRLDTLDTAATQVGRAADRIGALATPVQTAVTDLGRAGDRIAGVVERGGARLDGTLVEAERLMAESRSAITRLAAATETLQREAQATSRSLQGTAQGLDDQLAAAVSDLRLSADAALRVLDQLQDPRAALLGPAPVQLGPGEKTP</sequence>
<dbReference type="AlphaFoldDB" id="A0A437JY59"/>
<gene>
    <name evidence="3" type="ORF">ENE75_09255</name>
</gene>
<proteinExistence type="predicted"/>
<comment type="caution">
    <text evidence="3">The sequence shown here is derived from an EMBL/GenBank/DDBJ whole genome shotgun (WGS) entry which is preliminary data.</text>
</comment>